<dbReference type="EMBL" id="JACCBH010000001">
    <property type="protein sequence ID" value="NYD55352.1"/>
    <property type="molecule type" value="Genomic_DNA"/>
</dbReference>
<dbReference type="AlphaFoldDB" id="A0A7Y9EWP0"/>
<dbReference type="RefSeq" id="WP_179434389.1">
    <property type="nucleotide sequence ID" value="NZ_BAABLC010000006.1"/>
</dbReference>
<dbReference type="Proteomes" id="UP000552045">
    <property type="component" value="Unassembled WGS sequence"/>
</dbReference>
<dbReference type="InterPro" id="IPR026004">
    <property type="entry name" value="Septum_form"/>
</dbReference>
<accession>A0A7Y9EWP0</accession>
<comment type="caution">
    <text evidence="3">The sequence shown here is derived from an EMBL/GenBank/DDBJ whole genome shotgun (WGS) entry which is preliminary data.</text>
</comment>
<organism evidence="3 4">
    <name type="scientific">Microbacterium pseudoresistens</name>
    <dbReference type="NCBI Taxonomy" id="640634"/>
    <lineage>
        <taxon>Bacteria</taxon>
        <taxon>Bacillati</taxon>
        <taxon>Actinomycetota</taxon>
        <taxon>Actinomycetes</taxon>
        <taxon>Micrococcales</taxon>
        <taxon>Microbacteriaceae</taxon>
        <taxon>Microbacterium</taxon>
    </lineage>
</organism>
<feature type="domain" description="Septum formation-related" evidence="2">
    <location>
        <begin position="57"/>
        <end position="154"/>
    </location>
</feature>
<keyword evidence="4" id="KW-1185">Reference proteome</keyword>
<gene>
    <name evidence="3" type="ORF">BKA02_002407</name>
</gene>
<evidence type="ECO:0000256" key="1">
    <source>
        <dbReference type="SAM" id="SignalP"/>
    </source>
</evidence>
<reference evidence="3 4" key="1">
    <citation type="submission" date="2020-07" db="EMBL/GenBank/DDBJ databases">
        <title>Sequencing the genomes of 1000 actinobacteria strains.</title>
        <authorList>
            <person name="Klenk H.-P."/>
        </authorList>
    </citation>
    <scope>NUCLEOTIDE SEQUENCE [LARGE SCALE GENOMIC DNA]</scope>
    <source>
        <strain evidence="3 4">DSM 22185</strain>
    </source>
</reference>
<feature type="chain" id="PRO_5039259800" description="Septum formation-related domain-containing protein" evidence="1">
    <location>
        <begin position="28"/>
        <end position="165"/>
    </location>
</feature>
<evidence type="ECO:0000259" key="2">
    <source>
        <dbReference type="Pfam" id="PF13845"/>
    </source>
</evidence>
<feature type="signal peptide" evidence="1">
    <location>
        <begin position="1"/>
        <end position="27"/>
    </location>
</feature>
<keyword evidence="1" id="KW-0732">Signal</keyword>
<dbReference type="PROSITE" id="PS51257">
    <property type="entry name" value="PROKAR_LIPOPROTEIN"/>
    <property type="match status" value="1"/>
</dbReference>
<dbReference type="Pfam" id="PF13845">
    <property type="entry name" value="Septum_form"/>
    <property type="match status" value="1"/>
</dbReference>
<protein>
    <recommendedName>
        <fullName evidence="2">Septum formation-related domain-containing protein</fullName>
    </recommendedName>
</protein>
<evidence type="ECO:0000313" key="4">
    <source>
        <dbReference type="Proteomes" id="UP000552045"/>
    </source>
</evidence>
<sequence length="165" mass="17599">MFTIQKRLAVGGAALMIAAGLSGCSMLTGGGNDAPRDDESGQVTEGSNIGIFNLKVGDCKMEGDSGLIEDADVVPCDEPHDEEVYYELTMDDGDYDEDAIDEASYECVGQAYTDFVGVAYEDSTLEVYPITPTQDTWEQMNDRVIQCIISDPSGPTTGSLKGSAK</sequence>
<proteinExistence type="predicted"/>
<name>A0A7Y9EWP0_9MICO</name>
<evidence type="ECO:0000313" key="3">
    <source>
        <dbReference type="EMBL" id="NYD55352.1"/>
    </source>
</evidence>